<feature type="domain" description="DUF4097" evidence="2">
    <location>
        <begin position="100"/>
        <end position="353"/>
    </location>
</feature>
<reference evidence="4 5" key="1">
    <citation type="submission" date="2018-11" db="EMBL/GenBank/DDBJ databases">
        <title>Genomic Encyclopedia of Type Strains, Phase IV (KMG-IV): sequencing the most valuable type-strain genomes for metagenomic binning, comparative biology and taxonomic classification.</title>
        <authorList>
            <person name="Goeker M."/>
        </authorList>
    </citation>
    <scope>NUCLEOTIDE SEQUENCE [LARGE SCALE GENOMIC DNA]</scope>
    <source>
        <strain evidence="4 5">DSM 18090</strain>
    </source>
</reference>
<evidence type="ECO:0000259" key="2">
    <source>
        <dbReference type="Pfam" id="PF13349"/>
    </source>
</evidence>
<name>A0A3N5CBX1_9BACI</name>
<dbReference type="EMBL" id="RKRF01000008">
    <property type="protein sequence ID" value="RPF54381.1"/>
    <property type="molecule type" value="Genomic_DNA"/>
</dbReference>
<sequence length="357" mass="40096">MSEERQKILRLLEEGHITSEEAEKLLNALEKGKAEQEKSKESSNEHQDAFQEFKEDLKSFTSGILNFVDDTIQRVKDGPFEFTFSHVQVKRKFEFHADEINQLNVDLTNSRIEFLPSNDSTIVVQCIGKVHKEDDQERAEEKFDDVLSVGVTNETLHIDQKSGNVSIEHIIYLPEKEFEQAYIKTINGSIKGRSVNLKFARVSTVNGSIRLSDYQGDAIFIESKHGSLRLDEANLSKVKLETKTGSIYYDGQVDYLDVDVTTGSLRTYLHNSTVQRVDLSSTTGSSQLYLPKGLKVKGTASTGVGSIDVNIPEVVVSKMDDHSVKKLVQFYNATDDENYADVDIETKTGSIKVNTLN</sequence>
<feature type="region of interest" description="Disordered" evidence="1">
    <location>
        <begin position="28"/>
        <end position="48"/>
    </location>
</feature>
<feature type="domain" description="YvlB/LiaX N-terminal" evidence="3">
    <location>
        <begin position="3"/>
        <end position="33"/>
    </location>
</feature>
<dbReference type="InterPro" id="IPR053959">
    <property type="entry name" value="YvlB/LiaX_N"/>
</dbReference>
<evidence type="ECO:0000259" key="3">
    <source>
        <dbReference type="Pfam" id="PF22746"/>
    </source>
</evidence>
<dbReference type="Proteomes" id="UP000276443">
    <property type="component" value="Unassembled WGS sequence"/>
</dbReference>
<accession>A0A3N5CBX1</accession>
<dbReference type="RefSeq" id="WP_170158509.1">
    <property type="nucleotide sequence ID" value="NZ_RKRF01000008.1"/>
</dbReference>
<dbReference type="AlphaFoldDB" id="A0A3N5CBX1"/>
<organism evidence="4 5">
    <name type="scientific">Aquisalibacillus elongatus</name>
    <dbReference type="NCBI Taxonomy" id="485577"/>
    <lineage>
        <taxon>Bacteria</taxon>
        <taxon>Bacillati</taxon>
        <taxon>Bacillota</taxon>
        <taxon>Bacilli</taxon>
        <taxon>Bacillales</taxon>
        <taxon>Bacillaceae</taxon>
        <taxon>Aquisalibacillus</taxon>
    </lineage>
</organism>
<evidence type="ECO:0000313" key="5">
    <source>
        <dbReference type="Proteomes" id="UP000276443"/>
    </source>
</evidence>
<protein>
    <submittedName>
        <fullName evidence="4">DUF4097 and DUF4098 domain-containing protein YvlB</fullName>
    </submittedName>
</protein>
<gene>
    <name evidence="4" type="ORF">EDC24_1579</name>
</gene>
<dbReference type="Pfam" id="PF22746">
    <property type="entry name" value="SHOCT-like_DUF2089-C"/>
    <property type="match status" value="1"/>
</dbReference>
<evidence type="ECO:0000313" key="4">
    <source>
        <dbReference type="EMBL" id="RPF54381.1"/>
    </source>
</evidence>
<comment type="caution">
    <text evidence="4">The sequence shown here is derived from an EMBL/GenBank/DDBJ whole genome shotgun (WGS) entry which is preliminary data.</text>
</comment>
<evidence type="ECO:0000256" key="1">
    <source>
        <dbReference type="SAM" id="MobiDB-lite"/>
    </source>
</evidence>
<proteinExistence type="predicted"/>
<dbReference type="Pfam" id="PF13349">
    <property type="entry name" value="DUF4097"/>
    <property type="match status" value="1"/>
</dbReference>
<keyword evidence="5" id="KW-1185">Reference proteome</keyword>
<dbReference type="InterPro" id="IPR025164">
    <property type="entry name" value="Toastrack_DUF4097"/>
</dbReference>